<dbReference type="CTD" id="116529"/>
<dbReference type="SMART" id="SM01007">
    <property type="entry name" value="Aldolase_II"/>
    <property type="match status" value="1"/>
</dbReference>
<reference evidence="4" key="3">
    <citation type="submission" date="2015-10" db="EMBL/GenBank/DDBJ databases">
        <authorList>
            <consortium name="FlyBase"/>
        </authorList>
    </citation>
    <scope>NUCLEOTIDE SEQUENCE</scope>
    <source>
        <strain evidence="4">TSC#14024-0371.13</strain>
    </source>
</reference>
<feature type="compositionally biased region" description="Basic and acidic residues" evidence="2">
    <location>
        <begin position="1277"/>
        <end position="1299"/>
    </location>
</feature>
<feature type="compositionally biased region" description="Acidic residues" evidence="2">
    <location>
        <begin position="1421"/>
        <end position="1437"/>
    </location>
</feature>
<feature type="compositionally biased region" description="Low complexity" evidence="2">
    <location>
        <begin position="753"/>
        <end position="775"/>
    </location>
</feature>
<dbReference type="GO" id="GO:0098793">
    <property type="term" value="C:presynapse"/>
    <property type="evidence" value="ECO:0007669"/>
    <property type="project" value="EnsemblMetazoa"/>
</dbReference>
<dbReference type="OrthoDB" id="3238794at2759"/>
<sequence length="2006" mass="222084">MTEVEQPPQNGIDPTAGEDDDNSKARPADIEQDMREMERRKRVEAIMGSKLFREELERIVDSARDGGSGASGILQQLSDIVGVPVTRVGSVFKSSSCMVPINDIRGVESMGYAKGEKILRCKLAATFRLLDLYGWTQGLGALISARLKVDQEYFLVNPYGLLYHEITASALNKVDMQGQIVEQGTTNFGVNKSHFVLHSVVHAARPDIRCAIYIGASPVVAIASLKSGLLPLTKDACVLGEVTTHAYTGLFDEEERNRLVRSLGPNSKVMLLANHGALCCGETIEEAFFAASHIVQACETQLKLLPVGVDNLVLIPEESRKAIYEQSRRPPEDLEKKFAAVTAGEDGGAADKEATEAAVPKIGSPPKWRVGGADFEALMRMLDNAGYRTGYIYRHPLIKSDPPKPKNDVELPPAVSSLGYLLEEEDLIRQGIWKKGDLRKGGDRSRWLNSPNVYQKVEVLETGTPDPKKITKWVAEGSPTHSTPVRIEDPLQFVPAGTNTREFKRVQQQIKDNRRADKISAGPQSHILEGVTWDEASRLKDATVSQAGDHVVMMGAASKGIIQRGFQHNATVYKAPYAKNPFDNVTDDELNEYKRTVERKKKSIHGEYTDTDFSESEAVLQAGAKKYPQSEPETEHQVIEIQTQQAPVPRQAEVVLSDGDNNPDGSQIDEQDKENQHRGGRARSKCRRDLLPSLSEASNMPQDPMYSYVYATAASWGQCSQPQVCSALLRALHCEQLVHLASCYRGGAGPSNAATSSSGTITTTHTSATGSSGASRRPLQQSNQIQPPPPYRTGSHFGFNSPRQLPRTEHKHLPAAERERHGYRPMQRAISYEEIFASPRYEHLCQYCFEQLLRLKPELQRIGGGVGGASSCEEEFSSIESGNVMTPTHHPKQLPPVPELAGDDDDDFSEMMRRPGILRDASTQTRGMSSASTTNFLRQIERFNFSEESTNVGYSPGLVTSEMSIFGLEAEQPTVSSAGASATSAPPARIYHPYRGDITEVWSFGRWQEPQDSQMIPGHQPLTEHRLTLEITEHFEPDQMDDQMGPGEETVPRQLMTRDERQRRKSEFEELWQDHVEYYTVKEELQHEEAQTMDYLEHTVQICMDGNGEERTFTFRAQDWLSHDQELEDEDDEEQLAVAPPNDETLTEPTDELPKILQNFEESLTLAGENLEKLVATTKKMQTLDVQTSSSSLRDRALADIGNLYASNSSENIPLTDQEVSDQVCVLEEVQEEDIPANTSTTSNGEELGEEVAGGLSPEEEEKRDDEKPVTPDAPEVEEHLEPSEKEREIADEKDIDENELKEQQDLFTPLEREILQRIESDRLDESEPIFGKIDHSIRNKLTPKKLQDLVSEEIFRTCTHVYTSSPTSVLDSAQPGESPSTASGSSLSAHNISAPCSSTAHTHLVIRPSPRMSRSWAEDAGGDQEDSQTQEPEEEERGLLERAVSSTTFVCRPSVRRKRNFIQENIRNACRPRVGAGAVQKQRTNVSTPSLAARSSPTSVCAFQCGQRDSGARLWVSLPTPPRSASGSKRCSTVSPTRTLYSVRRSPTSPYPKRRKPLVILPPLRGANLDKKPSNTFEPSSSSLSLHKSMSSSTYFVPSDEQDDADADKASTHTFHIKDLNEEQEETEEPAESEEPGNHSQAANATNSTLYYSANSTREETTDRSQPSGDGTEEELGVMPFRSLENEENPEISYLGEASSLSCMYTENSSQKSEEEVPLEETETSVPETDIESTITNLVSGESQIPSQSEYSDAYVGIEDYSEGAENGERSTSPPEVSEEQAVSEEAEADEYQVNASEMTTETEGQLEDEQVRLEGGSEPKIKSAGSSDKGENIEDDVGRAPSSFSLTKAREFNPIRSDHTYAHVVSSDEEKAEEQVIRVTKSETTMAQDDNQPSTSKAADRQSGGAETIPQPPIFSPPSYFNQEDGDVVVLETSCTVVGQQLLVREVVGVEMEMEERKDDQNVQSNGWIQMEGMMGEDFEEDDDDEAQESDSQEIDVADYSEEG</sequence>
<feature type="compositionally biased region" description="Polar residues" evidence="2">
    <location>
        <begin position="1700"/>
        <end position="1712"/>
    </location>
</feature>
<dbReference type="PANTHER" id="PTHR10672">
    <property type="entry name" value="ADDUCIN"/>
    <property type="match status" value="1"/>
</dbReference>
<comment type="similarity">
    <text evidence="1">Belongs to the aldolase class II family. Adducin subfamily.</text>
</comment>
<feature type="compositionally biased region" description="Acidic residues" evidence="2">
    <location>
        <begin position="1778"/>
        <end position="1792"/>
    </location>
</feature>
<feature type="compositionally biased region" description="Low complexity" evidence="2">
    <location>
        <begin position="1379"/>
        <end position="1389"/>
    </location>
</feature>
<dbReference type="CDD" id="cd00398">
    <property type="entry name" value="Aldolase_II"/>
    <property type="match status" value="1"/>
</dbReference>
<evidence type="ECO:0000256" key="1">
    <source>
        <dbReference type="ARBA" id="ARBA00006274"/>
    </source>
</evidence>
<dbReference type="FunFam" id="3.40.225.10:FF:000011">
    <property type="entry name" value="Uncharacterized protein, isoform B"/>
    <property type="match status" value="1"/>
</dbReference>
<reference evidence="4" key="2">
    <citation type="journal article" date="2008" name="Bioinformatics">
        <title>Assembly reconciliation.</title>
        <authorList>
            <person name="Zimin A.V."/>
            <person name="Smith D.R."/>
            <person name="Sutton G."/>
            <person name="Yorke J.A."/>
        </authorList>
    </citation>
    <scope>NUCLEOTIDE SEQUENCE</scope>
    <source>
        <strain evidence="4">TSC#14024-0371.13</strain>
    </source>
</reference>
<dbReference type="EMBL" id="CH902619">
    <property type="protein sequence ID" value="KPU75791.1"/>
    <property type="molecule type" value="Genomic_DNA"/>
</dbReference>
<feature type="region of interest" description="Disordered" evidence="2">
    <location>
        <begin position="1520"/>
        <end position="1590"/>
    </location>
</feature>
<feature type="compositionally biased region" description="Polar residues" evidence="2">
    <location>
        <begin position="1795"/>
        <end position="1805"/>
    </location>
</feature>
<feature type="compositionally biased region" description="Basic and acidic residues" evidence="2">
    <location>
        <begin position="1830"/>
        <end position="1840"/>
    </location>
</feature>
<feature type="compositionally biased region" description="Polar residues" evidence="2">
    <location>
        <begin position="1884"/>
        <end position="1899"/>
    </location>
</feature>
<protein>
    <submittedName>
        <fullName evidence="4">Uncharacterized protein, isoform E</fullName>
    </submittedName>
    <submittedName>
        <fullName evidence="5">Uncharacterized protein, isoform G</fullName>
    </submittedName>
</protein>
<dbReference type="PANTHER" id="PTHR10672:SF3">
    <property type="entry name" value="PROTEIN HU-LI TAI SHAO"/>
    <property type="match status" value="1"/>
</dbReference>
<dbReference type="SUPFAM" id="SSF53639">
    <property type="entry name" value="AraD/HMP-PK domain-like"/>
    <property type="match status" value="1"/>
</dbReference>
<reference evidence="4 6" key="1">
    <citation type="journal article" date="2007" name="Nature">
        <title>Evolution of genes and genomes on the Drosophila phylogeny.</title>
        <authorList>
            <consortium name="Drosophila 12 Genomes Consortium"/>
            <person name="Clark A.G."/>
            <person name="Eisen M.B."/>
            <person name="Smith D.R."/>
            <person name="Bergman C.M."/>
            <person name="Oliver B."/>
            <person name="Markow T.A."/>
            <person name="Kaufman T.C."/>
            <person name="Kellis M."/>
            <person name="Gelbart W."/>
            <person name="Iyer V.N."/>
            <person name="Pollard D.A."/>
            <person name="Sackton T.B."/>
            <person name="Larracuente A.M."/>
            <person name="Singh N.D."/>
            <person name="Abad J.P."/>
            <person name="Abt D.N."/>
            <person name="Adryan B."/>
            <person name="Aguade M."/>
            <person name="Akashi H."/>
            <person name="Anderson W.W."/>
            <person name="Aquadro C.F."/>
            <person name="Ardell D.H."/>
            <person name="Arguello R."/>
            <person name="Artieri C.G."/>
            <person name="Barbash D.A."/>
            <person name="Barker D."/>
            <person name="Barsanti P."/>
            <person name="Batterham P."/>
            <person name="Batzoglou S."/>
            <person name="Begun D."/>
            <person name="Bhutkar A."/>
            <person name="Blanco E."/>
            <person name="Bosak S.A."/>
            <person name="Bradley R.K."/>
            <person name="Brand A.D."/>
            <person name="Brent M.R."/>
            <person name="Brooks A.N."/>
            <person name="Brown R.H."/>
            <person name="Butlin R.K."/>
            <person name="Caggese C."/>
            <person name="Calvi B.R."/>
            <person name="Bernardo de Carvalho A."/>
            <person name="Caspi A."/>
            <person name="Castrezana S."/>
            <person name="Celniker S.E."/>
            <person name="Chang J.L."/>
            <person name="Chapple C."/>
            <person name="Chatterji S."/>
            <person name="Chinwalla A."/>
            <person name="Civetta A."/>
            <person name="Clifton S.W."/>
            <person name="Comeron J.M."/>
            <person name="Costello J.C."/>
            <person name="Coyne J.A."/>
            <person name="Daub J."/>
            <person name="David R.G."/>
            <person name="Delcher A.L."/>
            <person name="Delehaunty K."/>
            <person name="Do C.B."/>
            <person name="Ebling H."/>
            <person name="Edwards K."/>
            <person name="Eickbush T."/>
            <person name="Evans J.D."/>
            <person name="Filipski A."/>
            <person name="Findeiss S."/>
            <person name="Freyhult E."/>
            <person name="Fulton L."/>
            <person name="Fulton R."/>
            <person name="Garcia A.C."/>
            <person name="Gardiner A."/>
            <person name="Garfield D.A."/>
            <person name="Garvin B.E."/>
            <person name="Gibson G."/>
            <person name="Gilbert D."/>
            <person name="Gnerre S."/>
            <person name="Godfrey J."/>
            <person name="Good R."/>
            <person name="Gotea V."/>
            <person name="Gravely B."/>
            <person name="Greenberg A.J."/>
            <person name="Griffiths-Jones S."/>
            <person name="Gross S."/>
            <person name="Guigo R."/>
            <person name="Gustafson E.A."/>
            <person name="Haerty W."/>
            <person name="Hahn M.W."/>
            <person name="Halligan D.L."/>
            <person name="Halpern A.L."/>
            <person name="Halter G.M."/>
            <person name="Han M.V."/>
            <person name="Heger A."/>
            <person name="Hillier L."/>
            <person name="Hinrichs A.S."/>
            <person name="Holmes I."/>
            <person name="Hoskins R.A."/>
            <person name="Hubisz M.J."/>
            <person name="Hultmark D."/>
            <person name="Huntley M.A."/>
            <person name="Jaffe D.B."/>
            <person name="Jagadeeshan S."/>
            <person name="Jeck W.R."/>
            <person name="Johnson J."/>
            <person name="Jones C.D."/>
            <person name="Jordan W.C."/>
            <person name="Karpen G.H."/>
            <person name="Kataoka E."/>
            <person name="Keightley P.D."/>
            <person name="Kheradpour P."/>
            <person name="Kirkness E.F."/>
            <person name="Koerich L.B."/>
            <person name="Kristiansen K."/>
            <person name="Kudrna D."/>
            <person name="Kulathinal R.J."/>
            <person name="Kumar S."/>
            <person name="Kwok R."/>
            <person name="Lander E."/>
            <person name="Langley C.H."/>
            <person name="Lapoint R."/>
            <person name="Lazzaro B.P."/>
            <person name="Lee S.J."/>
            <person name="Levesque L."/>
            <person name="Li R."/>
            <person name="Lin C.F."/>
            <person name="Lin M.F."/>
            <person name="Lindblad-Toh K."/>
            <person name="Llopart A."/>
            <person name="Long M."/>
            <person name="Low L."/>
            <person name="Lozovsky E."/>
            <person name="Lu J."/>
            <person name="Luo M."/>
            <person name="Machado C.A."/>
            <person name="Makalowski W."/>
            <person name="Marzo M."/>
            <person name="Matsuda M."/>
            <person name="Matzkin L."/>
            <person name="McAllister B."/>
            <person name="McBride C.S."/>
            <person name="McKernan B."/>
            <person name="McKernan K."/>
            <person name="Mendez-Lago M."/>
            <person name="Minx P."/>
            <person name="Mollenhauer M.U."/>
            <person name="Montooth K."/>
            <person name="Mount S.M."/>
            <person name="Mu X."/>
            <person name="Myers E."/>
            <person name="Negre B."/>
            <person name="Newfeld S."/>
            <person name="Nielsen R."/>
            <person name="Noor M.A."/>
            <person name="O'Grady P."/>
            <person name="Pachter L."/>
            <person name="Papaceit M."/>
            <person name="Parisi M.J."/>
            <person name="Parisi M."/>
            <person name="Parts L."/>
            <person name="Pedersen J.S."/>
            <person name="Pesole G."/>
            <person name="Phillippy A.M."/>
            <person name="Ponting C.P."/>
            <person name="Pop M."/>
            <person name="Porcelli D."/>
            <person name="Powell J.R."/>
            <person name="Prohaska S."/>
            <person name="Pruitt K."/>
            <person name="Puig M."/>
            <person name="Quesneville H."/>
            <person name="Ram K.R."/>
            <person name="Rand D."/>
            <person name="Rasmussen M.D."/>
            <person name="Reed L.K."/>
            <person name="Reenan R."/>
            <person name="Reily A."/>
            <person name="Remington K.A."/>
            <person name="Rieger T.T."/>
            <person name="Ritchie M.G."/>
            <person name="Robin C."/>
            <person name="Rogers Y.H."/>
            <person name="Rohde C."/>
            <person name="Rozas J."/>
            <person name="Rubenfield M.J."/>
            <person name="Ruiz A."/>
            <person name="Russo S."/>
            <person name="Salzberg S.L."/>
            <person name="Sanchez-Gracia A."/>
            <person name="Saranga D.J."/>
            <person name="Sato H."/>
            <person name="Schaeffer S.W."/>
            <person name="Schatz M.C."/>
            <person name="Schlenke T."/>
            <person name="Schwartz R."/>
            <person name="Segarra C."/>
            <person name="Singh R.S."/>
            <person name="Sirot L."/>
            <person name="Sirota M."/>
            <person name="Sisneros N.B."/>
            <person name="Smith C.D."/>
            <person name="Smith T.F."/>
            <person name="Spieth J."/>
            <person name="Stage D.E."/>
            <person name="Stark A."/>
            <person name="Stephan W."/>
            <person name="Strausberg R.L."/>
            <person name="Strempel S."/>
            <person name="Sturgill D."/>
            <person name="Sutton G."/>
            <person name="Sutton G.G."/>
            <person name="Tao W."/>
            <person name="Teichmann S."/>
            <person name="Tobari Y.N."/>
            <person name="Tomimura Y."/>
            <person name="Tsolas J.M."/>
            <person name="Valente V.L."/>
            <person name="Venter E."/>
            <person name="Venter J.C."/>
            <person name="Vicario S."/>
            <person name="Vieira F.G."/>
            <person name="Vilella A.J."/>
            <person name="Villasante A."/>
            <person name="Walenz B."/>
            <person name="Wang J."/>
            <person name="Wasserman M."/>
            <person name="Watts T."/>
            <person name="Wilson D."/>
            <person name="Wilson R.K."/>
            <person name="Wing R.A."/>
            <person name="Wolfner M.F."/>
            <person name="Wong A."/>
            <person name="Wong G.K."/>
            <person name="Wu C.I."/>
            <person name="Wu G."/>
            <person name="Yamamoto D."/>
            <person name="Yang H.P."/>
            <person name="Yang S.P."/>
            <person name="Yorke J.A."/>
            <person name="Yoshida K."/>
            <person name="Zdobnov E."/>
            <person name="Zhang P."/>
            <person name="Zhang Y."/>
            <person name="Zimin A.V."/>
            <person name="Baldwin J."/>
            <person name="Abdouelleil A."/>
            <person name="Abdulkadir J."/>
            <person name="Abebe A."/>
            <person name="Abera B."/>
            <person name="Abreu J."/>
            <person name="Acer S.C."/>
            <person name="Aftuck L."/>
            <person name="Alexander A."/>
            <person name="An P."/>
            <person name="Anderson E."/>
            <person name="Anderson S."/>
            <person name="Arachi H."/>
            <person name="Azer M."/>
            <person name="Bachantsang P."/>
            <person name="Barry A."/>
            <person name="Bayul T."/>
            <person name="Berlin A."/>
            <person name="Bessette D."/>
            <person name="Bloom T."/>
            <person name="Blye J."/>
            <person name="Boguslavskiy L."/>
            <person name="Bonnet C."/>
            <person name="Boukhgalter B."/>
            <person name="Bourzgui I."/>
            <person name="Brown A."/>
            <person name="Cahill P."/>
            <person name="Channer S."/>
            <person name="Cheshatsang Y."/>
            <person name="Chuda L."/>
            <person name="Citroen M."/>
            <person name="Collymore A."/>
            <person name="Cooke P."/>
            <person name="Costello M."/>
            <person name="D'Aco K."/>
            <person name="Daza R."/>
            <person name="De Haan G."/>
            <person name="DeGray S."/>
            <person name="DeMaso C."/>
            <person name="Dhargay N."/>
            <person name="Dooley K."/>
            <person name="Dooley E."/>
            <person name="Doricent M."/>
            <person name="Dorje P."/>
            <person name="Dorjee K."/>
            <person name="Dupes A."/>
            <person name="Elong R."/>
            <person name="Falk J."/>
            <person name="Farina A."/>
            <person name="Faro S."/>
            <person name="Ferguson D."/>
            <person name="Fisher S."/>
            <person name="Foley C.D."/>
            <person name="Franke A."/>
            <person name="Friedrich D."/>
            <person name="Gadbois L."/>
            <person name="Gearin G."/>
            <person name="Gearin C.R."/>
            <person name="Giannoukos G."/>
            <person name="Goode T."/>
            <person name="Graham J."/>
            <person name="Grandbois E."/>
            <person name="Grewal S."/>
            <person name="Gyaltsen K."/>
            <person name="Hafez N."/>
            <person name="Hagos B."/>
            <person name="Hall J."/>
            <person name="Henson C."/>
            <person name="Hollinger A."/>
            <person name="Honan T."/>
            <person name="Huard M.D."/>
            <person name="Hughes L."/>
            <person name="Hurhula B."/>
            <person name="Husby M.E."/>
            <person name="Kamat A."/>
            <person name="Kanga B."/>
            <person name="Kashin S."/>
            <person name="Khazanovich D."/>
            <person name="Kisner P."/>
            <person name="Lance K."/>
            <person name="Lara M."/>
            <person name="Lee W."/>
            <person name="Lennon N."/>
            <person name="Letendre F."/>
            <person name="LeVine R."/>
            <person name="Lipovsky A."/>
            <person name="Liu X."/>
            <person name="Liu J."/>
            <person name="Liu S."/>
            <person name="Lokyitsang T."/>
            <person name="Lokyitsang Y."/>
            <person name="Lubonja R."/>
            <person name="Lui A."/>
            <person name="MacDonald P."/>
            <person name="Magnisalis V."/>
            <person name="Maru K."/>
            <person name="Matthews C."/>
            <person name="McCusker W."/>
            <person name="McDonough S."/>
            <person name="Mehta T."/>
            <person name="Meldrim J."/>
            <person name="Meneus L."/>
            <person name="Mihai O."/>
            <person name="Mihalev A."/>
            <person name="Mihova T."/>
            <person name="Mittelman R."/>
            <person name="Mlenga V."/>
            <person name="Montmayeur A."/>
            <person name="Mulrain L."/>
            <person name="Navidi A."/>
            <person name="Naylor J."/>
            <person name="Negash T."/>
            <person name="Nguyen T."/>
            <person name="Nguyen N."/>
            <person name="Nicol R."/>
            <person name="Norbu C."/>
            <person name="Norbu N."/>
            <person name="Novod N."/>
            <person name="O'Neill B."/>
            <person name="Osman S."/>
            <person name="Markiewicz E."/>
            <person name="Oyono O.L."/>
            <person name="Patti C."/>
            <person name="Phunkhang P."/>
            <person name="Pierre F."/>
            <person name="Priest M."/>
            <person name="Raghuraman S."/>
            <person name="Rege F."/>
            <person name="Reyes R."/>
            <person name="Rise C."/>
            <person name="Rogov P."/>
            <person name="Ross K."/>
            <person name="Ryan E."/>
            <person name="Settipalli S."/>
            <person name="Shea T."/>
            <person name="Sherpa N."/>
            <person name="Shi L."/>
            <person name="Shih D."/>
            <person name="Sparrow T."/>
            <person name="Spaulding J."/>
            <person name="Stalker J."/>
            <person name="Stange-Thomann N."/>
            <person name="Stavropoulos S."/>
            <person name="Stone C."/>
            <person name="Strader C."/>
            <person name="Tesfaye S."/>
            <person name="Thomson T."/>
            <person name="Thoulutsang Y."/>
            <person name="Thoulutsang D."/>
            <person name="Topham K."/>
            <person name="Topping I."/>
            <person name="Tsamla T."/>
            <person name="Vassiliev H."/>
            <person name="Vo A."/>
            <person name="Wangchuk T."/>
            <person name="Wangdi T."/>
            <person name="Weiand M."/>
            <person name="Wilkinson J."/>
            <person name="Wilson A."/>
            <person name="Yadav S."/>
            <person name="Young G."/>
            <person name="Yu Q."/>
            <person name="Zembek L."/>
            <person name="Zhong D."/>
            <person name="Zimmer A."/>
            <person name="Zwirko Z."/>
            <person name="Jaffe D.B."/>
            <person name="Alvarez P."/>
            <person name="Brockman W."/>
            <person name="Butler J."/>
            <person name="Chin C."/>
            <person name="Gnerre S."/>
            <person name="Grabherr M."/>
            <person name="Kleber M."/>
            <person name="Mauceli E."/>
            <person name="MacCallum I."/>
        </authorList>
    </citation>
    <scope>NUCLEOTIDE SEQUENCE [LARGE SCALE GENOMIC DNA]</scope>
    <source>
        <strain evidence="4">TSC#14024-0371.13</strain>
        <strain evidence="6">Tucson 14024-0371.13</strain>
    </source>
</reference>
<dbReference type="GO" id="GO:0005856">
    <property type="term" value="C:cytoskeleton"/>
    <property type="evidence" value="ECO:0007669"/>
    <property type="project" value="TreeGrafter"/>
</dbReference>
<name>A0A0P8XM66_DROAN</name>
<feature type="compositionally biased region" description="Acidic residues" evidence="2">
    <location>
        <begin position="1977"/>
        <end position="2006"/>
    </location>
</feature>
<feature type="region of interest" description="Disordered" evidence="2">
    <location>
        <begin position="1976"/>
        <end position="2006"/>
    </location>
</feature>
<feature type="compositionally biased region" description="Acidic residues" evidence="2">
    <location>
        <begin position="1623"/>
        <end position="1636"/>
    </location>
</feature>
<dbReference type="STRING" id="7217.A0A0P8XM66"/>
<dbReference type="GeneID" id="6495457"/>
<evidence type="ECO:0000313" key="5">
    <source>
        <dbReference type="EMBL" id="KPU75791.1"/>
    </source>
</evidence>
<accession>A0A0P8XM66</accession>
<feature type="compositionally biased region" description="Low complexity" evidence="2">
    <location>
        <begin position="1581"/>
        <end position="1590"/>
    </location>
</feature>
<evidence type="ECO:0000313" key="4">
    <source>
        <dbReference type="EMBL" id="KPU75789.1"/>
    </source>
</evidence>
<feature type="region of interest" description="Disordered" evidence="2">
    <location>
        <begin position="1"/>
        <end position="36"/>
    </location>
</feature>
<dbReference type="InterPro" id="IPR051017">
    <property type="entry name" value="Aldolase-II_Adducin_sf"/>
</dbReference>
<proteinExistence type="inferred from homology"/>
<feature type="compositionally biased region" description="Polar residues" evidence="2">
    <location>
        <begin position="1366"/>
        <end position="1378"/>
    </location>
</feature>
<organism evidence="4 6">
    <name type="scientific">Drosophila ananassae</name>
    <name type="common">Fruit fly</name>
    <dbReference type="NCBI Taxonomy" id="7217"/>
    <lineage>
        <taxon>Eukaryota</taxon>
        <taxon>Metazoa</taxon>
        <taxon>Ecdysozoa</taxon>
        <taxon>Arthropoda</taxon>
        <taxon>Hexapoda</taxon>
        <taxon>Insecta</taxon>
        <taxon>Pterygota</taxon>
        <taxon>Neoptera</taxon>
        <taxon>Endopterygota</taxon>
        <taxon>Diptera</taxon>
        <taxon>Brachycera</taxon>
        <taxon>Muscomorpha</taxon>
        <taxon>Ephydroidea</taxon>
        <taxon>Drosophilidae</taxon>
        <taxon>Drosophila</taxon>
        <taxon>Sophophora</taxon>
    </lineage>
</organism>
<feature type="region of interest" description="Disordered" evidence="2">
    <location>
        <begin position="1622"/>
        <end position="1844"/>
    </location>
</feature>
<feature type="compositionally biased region" description="Polar residues" evidence="2">
    <location>
        <begin position="1524"/>
        <end position="1549"/>
    </location>
</feature>
<dbReference type="InterPro" id="IPR036409">
    <property type="entry name" value="Aldolase_II/adducin_N_sf"/>
</dbReference>
<feature type="region of interest" description="Disordered" evidence="2">
    <location>
        <begin position="1883"/>
        <end position="1924"/>
    </location>
</feature>
<feature type="compositionally biased region" description="Polar residues" evidence="2">
    <location>
        <begin position="1390"/>
        <end position="1402"/>
    </location>
</feature>
<dbReference type="InterPro" id="IPR001303">
    <property type="entry name" value="Aldolase_II/adducin_N"/>
</dbReference>
<feature type="region of interest" description="Disordered" evidence="2">
    <location>
        <begin position="1366"/>
        <end position="1440"/>
    </location>
</feature>
<dbReference type="GO" id="GO:0005886">
    <property type="term" value="C:plasma membrane"/>
    <property type="evidence" value="ECO:0007669"/>
    <property type="project" value="UniProtKB-SubCell"/>
</dbReference>
<dbReference type="Pfam" id="PF00596">
    <property type="entry name" value="Aldolase_II"/>
    <property type="match status" value="1"/>
</dbReference>
<dbReference type="GO" id="GO:0051015">
    <property type="term" value="F:actin filament binding"/>
    <property type="evidence" value="ECO:0007669"/>
    <property type="project" value="TreeGrafter"/>
</dbReference>
<dbReference type="EMBL" id="CH902619">
    <property type="protein sequence ID" value="KPU75789.1"/>
    <property type="molecule type" value="Genomic_DNA"/>
</dbReference>
<evidence type="ECO:0000313" key="6">
    <source>
        <dbReference type="Proteomes" id="UP000007801"/>
    </source>
</evidence>
<feature type="region of interest" description="Disordered" evidence="2">
    <location>
        <begin position="748"/>
        <end position="822"/>
    </location>
</feature>
<feature type="domain" description="Class II aldolase/adducin N-terminal" evidence="3">
    <location>
        <begin position="121"/>
        <end position="302"/>
    </location>
</feature>
<feature type="compositionally biased region" description="Basic and acidic residues" evidence="2">
    <location>
        <begin position="1811"/>
        <end position="1823"/>
    </location>
</feature>
<feature type="region of interest" description="Disordered" evidence="2">
    <location>
        <begin position="1230"/>
        <end position="1299"/>
    </location>
</feature>
<feature type="compositionally biased region" description="Basic and acidic residues" evidence="2">
    <location>
        <begin position="806"/>
        <end position="822"/>
    </location>
</feature>
<dbReference type="GO" id="GO:0014069">
    <property type="term" value="C:postsynaptic density"/>
    <property type="evidence" value="ECO:0007669"/>
    <property type="project" value="TreeGrafter"/>
</dbReference>
<feature type="compositionally biased region" description="Polar residues" evidence="2">
    <location>
        <begin position="1733"/>
        <end position="1752"/>
    </location>
</feature>
<evidence type="ECO:0000256" key="2">
    <source>
        <dbReference type="SAM" id="MobiDB-lite"/>
    </source>
</evidence>
<dbReference type="Proteomes" id="UP000007801">
    <property type="component" value="Unassembled WGS sequence"/>
</dbReference>
<feature type="compositionally biased region" description="Polar residues" evidence="2">
    <location>
        <begin position="1639"/>
        <end position="1657"/>
    </location>
</feature>
<evidence type="ECO:0000259" key="3">
    <source>
        <dbReference type="SMART" id="SM01007"/>
    </source>
</evidence>
<gene>
    <name evidence="4" type="primary">Dana\GF12608</name>
    <name evidence="4" type="synonym">dana_GLEANR_12624</name>
    <name evidence="4" type="ORF">GF12608</name>
</gene>
<feature type="region of interest" description="Disordered" evidence="2">
    <location>
        <begin position="623"/>
        <end position="688"/>
    </location>
</feature>
<keyword evidence="6" id="KW-1185">Reference proteome</keyword>
<dbReference type="Gene3D" id="3.40.225.10">
    <property type="entry name" value="Class II aldolase/adducin N-terminal domain"/>
    <property type="match status" value="1"/>
</dbReference>
<feature type="compositionally biased region" description="Basic and acidic residues" evidence="2">
    <location>
        <begin position="22"/>
        <end position="36"/>
    </location>
</feature>